<keyword evidence="1" id="KW-0812">Transmembrane</keyword>
<feature type="transmembrane region" description="Helical" evidence="1">
    <location>
        <begin position="54"/>
        <end position="75"/>
    </location>
</feature>
<protein>
    <recommendedName>
        <fullName evidence="4">ABC transporter permease</fullName>
    </recommendedName>
</protein>
<proteinExistence type="predicted"/>
<feature type="transmembrane region" description="Helical" evidence="1">
    <location>
        <begin position="171"/>
        <end position="190"/>
    </location>
</feature>
<evidence type="ECO:0000256" key="1">
    <source>
        <dbReference type="SAM" id="Phobius"/>
    </source>
</evidence>
<feature type="transmembrane region" description="Helical" evidence="1">
    <location>
        <begin position="213"/>
        <end position="232"/>
    </location>
</feature>
<dbReference type="AlphaFoldDB" id="A0A1S1RB36"/>
<keyword evidence="1" id="KW-0472">Membrane</keyword>
<keyword evidence="3" id="KW-1185">Reference proteome</keyword>
<evidence type="ECO:0008006" key="4">
    <source>
        <dbReference type="Google" id="ProtNLM"/>
    </source>
</evidence>
<dbReference type="EMBL" id="MAXA01000033">
    <property type="protein sequence ID" value="OHV43420.1"/>
    <property type="molecule type" value="Genomic_DNA"/>
</dbReference>
<comment type="caution">
    <text evidence="2">The sequence shown here is derived from an EMBL/GenBank/DDBJ whole genome shotgun (WGS) entry which is preliminary data.</text>
</comment>
<dbReference type="Proteomes" id="UP000179769">
    <property type="component" value="Unassembled WGS sequence"/>
</dbReference>
<feature type="transmembrane region" description="Helical" evidence="1">
    <location>
        <begin position="21"/>
        <end position="42"/>
    </location>
</feature>
<feature type="transmembrane region" description="Helical" evidence="1">
    <location>
        <begin position="96"/>
        <end position="121"/>
    </location>
</feature>
<keyword evidence="1" id="KW-1133">Transmembrane helix</keyword>
<name>A0A1S1RB36_9ACTN</name>
<dbReference type="RefSeq" id="WP_071059978.1">
    <property type="nucleotide sequence ID" value="NZ_MAXA01000033.1"/>
</dbReference>
<accession>A0A1S1RB36</accession>
<sequence>MNATLAAELRKQRSTRTDLTLLLTLLGLGLFAVALHAFSLSPDRLMTVTDQMRVFGWGVLAALFAGIAGAMAITTEFRHGTIRTTFLVTPQRGRVLTAKLGASALTGAALGFAMELVAVVIGSSVLAGRGIDIKITHPDFVRLLLGGALVGALWAAFGLGLGAILRSQVTVLVGLAAWLLFIENLLIAYVPDVGRLAPGQAGFALMGQDPDTLLPPAAGAVVLTAWAALAVISGRVLTARRDVP</sequence>
<feature type="transmembrane region" description="Helical" evidence="1">
    <location>
        <begin position="141"/>
        <end position="164"/>
    </location>
</feature>
<gene>
    <name evidence="2" type="ORF">BBK14_31420</name>
</gene>
<organism evidence="2 3">
    <name type="scientific">Parafrankia soli</name>
    <dbReference type="NCBI Taxonomy" id="2599596"/>
    <lineage>
        <taxon>Bacteria</taxon>
        <taxon>Bacillati</taxon>
        <taxon>Actinomycetota</taxon>
        <taxon>Actinomycetes</taxon>
        <taxon>Frankiales</taxon>
        <taxon>Frankiaceae</taxon>
        <taxon>Parafrankia</taxon>
    </lineage>
</organism>
<evidence type="ECO:0000313" key="3">
    <source>
        <dbReference type="Proteomes" id="UP000179769"/>
    </source>
</evidence>
<evidence type="ECO:0000313" key="2">
    <source>
        <dbReference type="EMBL" id="OHV43420.1"/>
    </source>
</evidence>
<reference evidence="3" key="1">
    <citation type="submission" date="2016-07" db="EMBL/GenBank/DDBJ databases">
        <title>Frankia sp. NRRL B-16219 Genome sequencing.</title>
        <authorList>
            <person name="Ghodhbane-Gtari F."/>
            <person name="Swanson E."/>
            <person name="Gueddou A."/>
            <person name="Louati M."/>
            <person name="Nouioui I."/>
            <person name="Hezbri K."/>
            <person name="Abebe-Akele F."/>
            <person name="Simpson S."/>
            <person name="Morris K."/>
            <person name="Thomas K."/>
            <person name="Gtari M."/>
            <person name="Tisa L.S."/>
        </authorList>
    </citation>
    <scope>NUCLEOTIDE SEQUENCE [LARGE SCALE GENOMIC DNA]</scope>
    <source>
        <strain evidence="3">NRRL B-16219</strain>
    </source>
</reference>